<name>A0AAD5SAX6_9FUNG</name>
<evidence type="ECO:0000259" key="3">
    <source>
        <dbReference type="Pfam" id="PF03496"/>
    </source>
</evidence>
<dbReference type="Pfam" id="PF03496">
    <property type="entry name" value="ADPrib_exo_Tox"/>
    <property type="match status" value="1"/>
</dbReference>
<protein>
    <recommendedName>
        <fullName evidence="3">ADP ribosyltransferase domain-containing protein</fullName>
    </recommendedName>
</protein>
<accession>A0AAD5SAX6</accession>
<feature type="region of interest" description="Disordered" evidence="2">
    <location>
        <begin position="197"/>
        <end position="242"/>
    </location>
</feature>
<feature type="compositionally biased region" description="Low complexity" evidence="2">
    <location>
        <begin position="197"/>
        <end position="233"/>
    </location>
</feature>
<evidence type="ECO:0000313" key="4">
    <source>
        <dbReference type="EMBL" id="KAJ3051039.1"/>
    </source>
</evidence>
<sequence>MSQQNRMVVVLVDRKELSLNVLVFLLAANISPANPEQSASVGQNNQAPQGQQQELQQLQQMRDQAFQLQEEAQQSQQNAYQKLEQAVQQQQSATQKLEEANQQQQTAAQMQTQQAGVQPAQQQQPGAQPTPQQLQASAQAQPEVSQTQQMLQQQSSAQQISQQALQQQETAQQQQQQALQQQQAQQHQVQQQQLQQQEALAGQQGAQPPQQPNQGASPQQQQQAAQQQALTTECGSGSTDPLTGIKEYTATASTGINAKLREGQSANKVAPGVLKGVQERLQTMNEPLVRHEQFLSFQEDENDKSRVTFPEFTSTSTDQQGGGGFGGAPGGYNLHFRAGMKGAPVDDISSNPGENEVILPPQKKCKILKRETNQMGGEDIELEEDEE</sequence>
<dbReference type="PROSITE" id="PS51996">
    <property type="entry name" value="TR_MART"/>
    <property type="match status" value="1"/>
</dbReference>
<evidence type="ECO:0000256" key="1">
    <source>
        <dbReference type="SAM" id="Coils"/>
    </source>
</evidence>
<proteinExistence type="predicted"/>
<dbReference type="SUPFAM" id="SSF56399">
    <property type="entry name" value="ADP-ribosylation"/>
    <property type="match status" value="1"/>
</dbReference>
<feature type="domain" description="ADP ribosyltransferase" evidence="3">
    <location>
        <begin position="296"/>
        <end position="376"/>
    </location>
</feature>
<dbReference type="Gene3D" id="3.90.176.10">
    <property type="entry name" value="Toxin ADP-ribosyltransferase, Chain A, domain 1"/>
    <property type="match status" value="1"/>
</dbReference>
<dbReference type="EMBL" id="JADGJD010000442">
    <property type="protein sequence ID" value="KAJ3051039.1"/>
    <property type="molecule type" value="Genomic_DNA"/>
</dbReference>
<evidence type="ECO:0000256" key="2">
    <source>
        <dbReference type="SAM" id="MobiDB-lite"/>
    </source>
</evidence>
<keyword evidence="1" id="KW-0175">Coiled coil</keyword>
<dbReference type="AlphaFoldDB" id="A0AAD5SAX6"/>
<feature type="compositionally biased region" description="Low complexity" evidence="2">
    <location>
        <begin position="43"/>
        <end position="61"/>
    </location>
</feature>
<feature type="coiled-coil region" evidence="1">
    <location>
        <begin position="157"/>
        <end position="192"/>
    </location>
</feature>
<feature type="region of interest" description="Disordered" evidence="2">
    <location>
        <begin position="98"/>
        <end position="152"/>
    </location>
</feature>
<feature type="region of interest" description="Disordered" evidence="2">
    <location>
        <begin position="34"/>
        <end position="61"/>
    </location>
</feature>
<dbReference type="GO" id="GO:0005576">
    <property type="term" value="C:extracellular region"/>
    <property type="evidence" value="ECO:0007669"/>
    <property type="project" value="InterPro"/>
</dbReference>
<feature type="compositionally biased region" description="Low complexity" evidence="2">
    <location>
        <begin position="102"/>
        <end position="152"/>
    </location>
</feature>
<reference evidence="4" key="1">
    <citation type="submission" date="2020-05" db="EMBL/GenBank/DDBJ databases">
        <title>Phylogenomic resolution of chytrid fungi.</title>
        <authorList>
            <person name="Stajich J.E."/>
            <person name="Amses K."/>
            <person name="Simmons R."/>
            <person name="Seto K."/>
            <person name="Myers J."/>
            <person name="Bonds A."/>
            <person name="Quandt C.A."/>
            <person name="Barry K."/>
            <person name="Liu P."/>
            <person name="Grigoriev I."/>
            <person name="Longcore J.E."/>
            <person name="James T.Y."/>
        </authorList>
    </citation>
    <scope>NUCLEOTIDE SEQUENCE</scope>
    <source>
        <strain evidence="4">JEL0318</strain>
    </source>
</reference>
<evidence type="ECO:0000313" key="5">
    <source>
        <dbReference type="Proteomes" id="UP001212841"/>
    </source>
</evidence>
<comment type="caution">
    <text evidence="4">The sequence shown here is derived from an EMBL/GenBank/DDBJ whole genome shotgun (WGS) entry which is preliminary data.</text>
</comment>
<gene>
    <name evidence="4" type="ORF">HK097_007992</name>
</gene>
<dbReference type="Proteomes" id="UP001212841">
    <property type="component" value="Unassembled WGS sequence"/>
</dbReference>
<keyword evidence="5" id="KW-1185">Reference proteome</keyword>
<dbReference type="InterPro" id="IPR003540">
    <property type="entry name" value="ADP-ribosyltransferase"/>
</dbReference>
<organism evidence="4 5">
    <name type="scientific">Rhizophlyctis rosea</name>
    <dbReference type="NCBI Taxonomy" id="64517"/>
    <lineage>
        <taxon>Eukaryota</taxon>
        <taxon>Fungi</taxon>
        <taxon>Fungi incertae sedis</taxon>
        <taxon>Chytridiomycota</taxon>
        <taxon>Chytridiomycota incertae sedis</taxon>
        <taxon>Chytridiomycetes</taxon>
        <taxon>Rhizophlyctidales</taxon>
        <taxon>Rhizophlyctidaceae</taxon>
        <taxon>Rhizophlyctis</taxon>
    </lineage>
</organism>